<dbReference type="InterPro" id="IPR010663">
    <property type="entry name" value="Znf_FPG/IleRS"/>
</dbReference>
<dbReference type="GO" id="GO:0006284">
    <property type="term" value="P:base-excision repair"/>
    <property type="evidence" value="ECO:0007669"/>
    <property type="project" value="InterPro"/>
</dbReference>
<evidence type="ECO:0000313" key="3">
    <source>
        <dbReference type="EMBL" id="MBK0421122.1"/>
    </source>
</evidence>
<keyword evidence="4" id="KW-1185">Reference proteome</keyword>
<dbReference type="EMBL" id="JAEHOI010000002">
    <property type="protein sequence ID" value="MBK0421122.1"/>
    <property type="molecule type" value="Genomic_DNA"/>
</dbReference>
<keyword evidence="1" id="KW-0862">Zinc</keyword>
<gene>
    <name evidence="3" type="ORF">JD292_03380</name>
</gene>
<dbReference type="InterPro" id="IPR000214">
    <property type="entry name" value="Znf_DNA_glyclase/AP_lyase"/>
</dbReference>
<dbReference type="Proteomes" id="UP000618733">
    <property type="component" value="Unassembled WGS sequence"/>
</dbReference>
<dbReference type="PROSITE" id="PS51066">
    <property type="entry name" value="ZF_FPG_2"/>
    <property type="match status" value="1"/>
</dbReference>
<sequence length="31" mass="3696">MEPCRRCGTLMERLVIGGRSSHFCTRCQRRR</sequence>
<keyword evidence="1" id="KW-0863">Zinc-finger</keyword>
<name>A0A934QD88_9MICO</name>
<dbReference type="AlphaFoldDB" id="A0A934QD88"/>
<dbReference type="Gene3D" id="1.10.8.50">
    <property type="match status" value="1"/>
</dbReference>
<dbReference type="GO" id="GO:0008270">
    <property type="term" value="F:zinc ion binding"/>
    <property type="evidence" value="ECO:0007669"/>
    <property type="project" value="UniProtKB-KW"/>
</dbReference>
<dbReference type="GO" id="GO:0003677">
    <property type="term" value="F:DNA binding"/>
    <property type="evidence" value="ECO:0007669"/>
    <property type="project" value="InterPro"/>
</dbReference>
<dbReference type="Pfam" id="PF06827">
    <property type="entry name" value="zf-FPG_IleRS"/>
    <property type="match status" value="1"/>
</dbReference>
<dbReference type="GO" id="GO:0016799">
    <property type="term" value="F:hydrolase activity, hydrolyzing N-glycosyl compounds"/>
    <property type="evidence" value="ECO:0007669"/>
    <property type="project" value="InterPro"/>
</dbReference>
<comment type="caution">
    <text evidence="3">The sequence shown here is derived from an EMBL/GenBank/DDBJ whole genome shotgun (WGS) entry which is preliminary data.</text>
</comment>
<keyword evidence="1" id="KW-0479">Metal-binding</keyword>
<dbReference type="InterPro" id="IPR015887">
    <property type="entry name" value="DNA_glyclase_Znf_dom_DNA_BS"/>
</dbReference>
<dbReference type="GO" id="GO:0003906">
    <property type="term" value="F:DNA-(apurinic or apyrimidinic site) endonuclease activity"/>
    <property type="evidence" value="ECO:0007669"/>
    <property type="project" value="InterPro"/>
</dbReference>
<evidence type="ECO:0000256" key="1">
    <source>
        <dbReference type="PROSITE-ProRule" id="PRU00391"/>
    </source>
</evidence>
<protein>
    <recommendedName>
        <fullName evidence="2">FPG-type domain-containing protein</fullName>
    </recommendedName>
</protein>
<reference evidence="3" key="1">
    <citation type="submission" date="2020-12" db="EMBL/GenBank/DDBJ databases">
        <title>Leucobacter sp. CAS2, isolated from Chromium sludge.</title>
        <authorList>
            <person name="Xu Z."/>
        </authorList>
    </citation>
    <scope>NUCLEOTIDE SEQUENCE</scope>
    <source>
        <strain evidence="3">CSA2</strain>
    </source>
</reference>
<dbReference type="RefSeq" id="WP_200131309.1">
    <property type="nucleotide sequence ID" value="NZ_JAEHOI010000002.1"/>
</dbReference>
<evidence type="ECO:0000259" key="2">
    <source>
        <dbReference type="PROSITE" id="PS51066"/>
    </source>
</evidence>
<dbReference type="PROSITE" id="PS01242">
    <property type="entry name" value="ZF_FPG_1"/>
    <property type="match status" value="1"/>
</dbReference>
<feature type="domain" description="FPG-type" evidence="2">
    <location>
        <begin position="1"/>
        <end position="29"/>
    </location>
</feature>
<proteinExistence type="predicted"/>
<evidence type="ECO:0000313" key="4">
    <source>
        <dbReference type="Proteomes" id="UP000618733"/>
    </source>
</evidence>
<dbReference type="SUPFAM" id="SSF57716">
    <property type="entry name" value="Glucocorticoid receptor-like (DNA-binding domain)"/>
    <property type="match status" value="1"/>
</dbReference>
<accession>A0A934QD88</accession>
<organism evidence="3 4">
    <name type="scientific">Leucobacter edaphi</name>
    <dbReference type="NCBI Taxonomy" id="2796472"/>
    <lineage>
        <taxon>Bacteria</taxon>
        <taxon>Bacillati</taxon>
        <taxon>Actinomycetota</taxon>
        <taxon>Actinomycetes</taxon>
        <taxon>Micrococcales</taxon>
        <taxon>Microbacteriaceae</taxon>
        <taxon>Leucobacter</taxon>
    </lineage>
</organism>